<proteinExistence type="predicted"/>
<dbReference type="InParanoid" id="A0A200Q8Q7"/>
<name>A0A200Q8Q7_MACCD</name>
<evidence type="ECO:0000313" key="3">
    <source>
        <dbReference type="Proteomes" id="UP000195402"/>
    </source>
</evidence>
<protein>
    <submittedName>
        <fullName evidence="2">Uncharacterized protein</fullName>
    </submittedName>
</protein>
<evidence type="ECO:0000313" key="2">
    <source>
        <dbReference type="EMBL" id="OVA06832.1"/>
    </source>
</evidence>
<dbReference type="AlphaFoldDB" id="A0A200Q8Q7"/>
<keyword evidence="3" id="KW-1185">Reference proteome</keyword>
<gene>
    <name evidence="2" type="ORF">BVC80_1421g19</name>
</gene>
<reference evidence="2 3" key="1">
    <citation type="journal article" date="2017" name="Mol. Plant">
        <title>The Genome of Medicinal Plant Macleaya cordata Provides New Insights into Benzylisoquinoline Alkaloids Metabolism.</title>
        <authorList>
            <person name="Liu X."/>
            <person name="Liu Y."/>
            <person name="Huang P."/>
            <person name="Ma Y."/>
            <person name="Qing Z."/>
            <person name="Tang Q."/>
            <person name="Cao H."/>
            <person name="Cheng P."/>
            <person name="Zheng Y."/>
            <person name="Yuan Z."/>
            <person name="Zhou Y."/>
            <person name="Liu J."/>
            <person name="Tang Z."/>
            <person name="Zhuo Y."/>
            <person name="Zhang Y."/>
            <person name="Yu L."/>
            <person name="Huang J."/>
            <person name="Yang P."/>
            <person name="Peng Q."/>
            <person name="Zhang J."/>
            <person name="Jiang W."/>
            <person name="Zhang Z."/>
            <person name="Lin K."/>
            <person name="Ro D.K."/>
            <person name="Chen X."/>
            <person name="Xiong X."/>
            <person name="Shang Y."/>
            <person name="Huang S."/>
            <person name="Zeng J."/>
        </authorList>
    </citation>
    <scope>NUCLEOTIDE SEQUENCE [LARGE SCALE GENOMIC DNA]</scope>
    <source>
        <strain evidence="3">cv. BLH2017</strain>
        <tissue evidence="2">Root</tissue>
    </source>
</reference>
<dbReference type="EMBL" id="MVGT01002712">
    <property type="protein sequence ID" value="OVA06832.1"/>
    <property type="molecule type" value="Genomic_DNA"/>
</dbReference>
<sequence>MASTPSTSSDCRSPTLPQNPAVQSPPLTSASSSSSTTSLLSNNNLTQVVSVKLTNENFLFGRNNFFLFFALKSSFNMLILLFRPLPLIFWTPKLIWLPLILYLNNGRVLIRPFLVCYKLPFLTPFFLKLQLLPPLTNFIATWSPRLILKSLLAVINYASNYKQSNDMPSLSLNILLKFALLLMLSPLPLNLLLILNLYAIPYMALVLTMKALSLPLRRVKHYPPLINSFLYFLIMKPV</sequence>
<comment type="caution">
    <text evidence="2">The sequence shown here is derived from an EMBL/GenBank/DDBJ whole genome shotgun (WGS) entry which is preliminary data.</text>
</comment>
<feature type="region of interest" description="Disordered" evidence="1">
    <location>
        <begin position="1"/>
        <end position="39"/>
    </location>
</feature>
<feature type="compositionally biased region" description="Polar residues" evidence="1">
    <location>
        <begin position="1"/>
        <end position="21"/>
    </location>
</feature>
<dbReference type="Proteomes" id="UP000195402">
    <property type="component" value="Unassembled WGS sequence"/>
</dbReference>
<organism evidence="2 3">
    <name type="scientific">Macleaya cordata</name>
    <name type="common">Five-seeded plume-poppy</name>
    <name type="synonym">Bocconia cordata</name>
    <dbReference type="NCBI Taxonomy" id="56857"/>
    <lineage>
        <taxon>Eukaryota</taxon>
        <taxon>Viridiplantae</taxon>
        <taxon>Streptophyta</taxon>
        <taxon>Embryophyta</taxon>
        <taxon>Tracheophyta</taxon>
        <taxon>Spermatophyta</taxon>
        <taxon>Magnoliopsida</taxon>
        <taxon>Ranunculales</taxon>
        <taxon>Papaveraceae</taxon>
        <taxon>Papaveroideae</taxon>
        <taxon>Macleaya</taxon>
    </lineage>
</organism>
<evidence type="ECO:0000256" key="1">
    <source>
        <dbReference type="SAM" id="MobiDB-lite"/>
    </source>
</evidence>
<accession>A0A200Q8Q7</accession>
<feature type="compositionally biased region" description="Low complexity" evidence="1">
    <location>
        <begin position="22"/>
        <end position="39"/>
    </location>
</feature>